<evidence type="ECO:0000256" key="5">
    <source>
        <dbReference type="ARBA" id="ARBA00022777"/>
    </source>
</evidence>
<evidence type="ECO:0000256" key="4">
    <source>
        <dbReference type="ARBA" id="ARBA00022741"/>
    </source>
</evidence>
<keyword evidence="4 7" id="KW-0547">Nucleotide-binding</keyword>
<sequence length="672" mass="69270">MESPPPDSHPRTAPEVGSRAVLAPGTEIAGHRVRRELGRGTTAIVVEADPPGGGAPVALKVPLSGTADDPTVRARFLRGARAQAALAHPAVVRVHAVGESPVHGPWMAMELVRGATLGELLGVGELPGGRALRVLEQVAGALDAAHAAGVVHRDVKPSNVLVDGDRAWLADFGLARGDEDDEATTRAGAVIGTLPYLAPELVRGGPPSAAGDRYALAAVAHQLLVGETVFPRPTDAAILFAHVEEPPPAASARRPALPAAVDAVLARGLAKEPADRFPTATAFTDALRDALGPAAAQLPSPVPATRAEASTVDPPSGAAPAAPARDEAPPAHPAPSTAGDRRDAAGVTPPRRARPGRRLLLLGALAAAGAAAGVVVLVPAEDRGPARAADAVPPVGSGLVAIGSALDGPADELRGRDCRDRVPSGSSPACTVLQTELPGRRTVVPTTGAIRAWTVRGARGELVLQVLRRRGGEIFQVFRSQPTVVPDTGVHRYPLALPALAGDLVALAVLPGARVGLRPAAGARTERWFGPVSAQTGPGRTTGFAYDVQMRVELERGATVPPPRLLVGAEAARARAGREVAASETRLPDGRRVRVALVEVGGAVVVDLFRGGVRRARSVVPDLRPGGEVVEFKAFESPGNDSQLNVGWRNPGTRSDIAHYFGLLAESLEYYS</sequence>
<dbReference type="PANTHER" id="PTHR43289">
    <property type="entry name" value="MITOGEN-ACTIVATED PROTEIN KINASE KINASE KINASE 20-RELATED"/>
    <property type="match status" value="1"/>
</dbReference>
<dbReference type="Proteomes" id="UP000240739">
    <property type="component" value="Unassembled WGS sequence"/>
</dbReference>
<dbReference type="InterPro" id="IPR011009">
    <property type="entry name" value="Kinase-like_dom_sf"/>
</dbReference>
<evidence type="ECO:0000313" key="11">
    <source>
        <dbReference type="Proteomes" id="UP000240739"/>
    </source>
</evidence>
<dbReference type="SMART" id="SM00220">
    <property type="entry name" value="S_TKc"/>
    <property type="match status" value="1"/>
</dbReference>
<dbReference type="EC" id="2.7.11.1" evidence="1"/>
<comment type="caution">
    <text evidence="10">The sequence shown here is derived from an EMBL/GenBank/DDBJ whole genome shotgun (WGS) entry which is preliminary data.</text>
</comment>
<dbReference type="PANTHER" id="PTHR43289:SF6">
    <property type="entry name" value="SERINE_THREONINE-PROTEIN KINASE NEKL-3"/>
    <property type="match status" value="1"/>
</dbReference>
<dbReference type="CDD" id="cd14014">
    <property type="entry name" value="STKc_PknB_like"/>
    <property type="match status" value="1"/>
</dbReference>
<evidence type="ECO:0000256" key="6">
    <source>
        <dbReference type="ARBA" id="ARBA00022840"/>
    </source>
</evidence>
<evidence type="ECO:0000256" key="1">
    <source>
        <dbReference type="ARBA" id="ARBA00012513"/>
    </source>
</evidence>
<organism evidence="10 11">
    <name type="scientific">Paraconexibacter algicola</name>
    <dbReference type="NCBI Taxonomy" id="2133960"/>
    <lineage>
        <taxon>Bacteria</taxon>
        <taxon>Bacillati</taxon>
        <taxon>Actinomycetota</taxon>
        <taxon>Thermoleophilia</taxon>
        <taxon>Solirubrobacterales</taxon>
        <taxon>Paraconexibacteraceae</taxon>
        <taxon>Paraconexibacter</taxon>
    </lineage>
</organism>
<proteinExistence type="predicted"/>
<dbReference type="InterPro" id="IPR000719">
    <property type="entry name" value="Prot_kinase_dom"/>
</dbReference>
<evidence type="ECO:0000256" key="7">
    <source>
        <dbReference type="PROSITE-ProRule" id="PRU10141"/>
    </source>
</evidence>
<reference evidence="10 11" key="1">
    <citation type="submission" date="2018-03" db="EMBL/GenBank/DDBJ databases">
        <title>Aquarubrobacter algicola gen. nov., sp. nov., a novel actinobacterium isolated from shallow eutrophic lake during the end of cyanobacterial harmful algal blooms.</title>
        <authorList>
            <person name="Chun S.J."/>
        </authorList>
    </citation>
    <scope>NUCLEOTIDE SEQUENCE [LARGE SCALE GENOMIC DNA]</scope>
    <source>
        <strain evidence="10 11">Seoho-28</strain>
    </source>
</reference>
<protein>
    <recommendedName>
        <fullName evidence="1">non-specific serine/threonine protein kinase</fullName>
        <ecNumber evidence="1">2.7.11.1</ecNumber>
    </recommendedName>
</protein>
<evidence type="ECO:0000313" key="10">
    <source>
        <dbReference type="EMBL" id="PTL59002.1"/>
    </source>
</evidence>
<dbReference type="PROSITE" id="PS00107">
    <property type="entry name" value="PROTEIN_KINASE_ATP"/>
    <property type="match status" value="1"/>
</dbReference>
<evidence type="ECO:0000259" key="9">
    <source>
        <dbReference type="PROSITE" id="PS50011"/>
    </source>
</evidence>
<name>A0A2T4UID9_9ACTN</name>
<evidence type="ECO:0000256" key="8">
    <source>
        <dbReference type="SAM" id="MobiDB-lite"/>
    </source>
</evidence>
<dbReference type="SUPFAM" id="SSF56112">
    <property type="entry name" value="Protein kinase-like (PK-like)"/>
    <property type="match status" value="1"/>
</dbReference>
<dbReference type="AlphaFoldDB" id="A0A2T4UID9"/>
<feature type="binding site" evidence="7">
    <location>
        <position position="60"/>
    </location>
    <ligand>
        <name>ATP</name>
        <dbReference type="ChEBI" id="CHEBI:30616"/>
    </ligand>
</feature>
<keyword evidence="6 7" id="KW-0067">ATP-binding</keyword>
<dbReference type="PROSITE" id="PS00108">
    <property type="entry name" value="PROTEIN_KINASE_ST"/>
    <property type="match status" value="1"/>
</dbReference>
<dbReference type="GO" id="GO:0005524">
    <property type="term" value="F:ATP binding"/>
    <property type="evidence" value="ECO:0007669"/>
    <property type="project" value="UniProtKB-UniRule"/>
</dbReference>
<keyword evidence="2" id="KW-0723">Serine/threonine-protein kinase</keyword>
<dbReference type="EMBL" id="PYYB01000001">
    <property type="protein sequence ID" value="PTL59002.1"/>
    <property type="molecule type" value="Genomic_DNA"/>
</dbReference>
<dbReference type="Gene3D" id="1.10.510.10">
    <property type="entry name" value="Transferase(Phosphotransferase) domain 1"/>
    <property type="match status" value="1"/>
</dbReference>
<dbReference type="InterPro" id="IPR017441">
    <property type="entry name" value="Protein_kinase_ATP_BS"/>
</dbReference>
<keyword evidence="11" id="KW-1185">Reference proteome</keyword>
<dbReference type="InterPro" id="IPR008271">
    <property type="entry name" value="Ser/Thr_kinase_AS"/>
</dbReference>
<accession>A0A2T4UID9</accession>
<dbReference type="GO" id="GO:0004674">
    <property type="term" value="F:protein serine/threonine kinase activity"/>
    <property type="evidence" value="ECO:0007669"/>
    <property type="project" value="UniProtKB-KW"/>
</dbReference>
<evidence type="ECO:0000256" key="2">
    <source>
        <dbReference type="ARBA" id="ARBA00022527"/>
    </source>
</evidence>
<dbReference type="Pfam" id="PF00069">
    <property type="entry name" value="Pkinase"/>
    <property type="match status" value="1"/>
</dbReference>
<dbReference type="Gene3D" id="3.30.200.20">
    <property type="entry name" value="Phosphorylase Kinase, domain 1"/>
    <property type="match status" value="1"/>
</dbReference>
<feature type="domain" description="Protein kinase" evidence="9">
    <location>
        <begin position="31"/>
        <end position="291"/>
    </location>
</feature>
<keyword evidence="3" id="KW-0808">Transferase</keyword>
<keyword evidence="5" id="KW-0418">Kinase</keyword>
<feature type="region of interest" description="Disordered" evidence="8">
    <location>
        <begin position="295"/>
        <end position="352"/>
    </location>
</feature>
<feature type="compositionally biased region" description="Low complexity" evidence="8">
    <location>
        <begin position="314"/>
        <end position="323"/>
    </location>
</feature>
<evidence type="ECO:0000256" key="3">
    <source>
        <dbReference type="ARBA" id="ARBA00022679"/>
    </source>
</evidence>
<dbReference type="PROSITE" id="PS50011">
    <property type="entry name" value="PROTEIN_KINASE_DOM"/>
    <property type="match status" value="1"/>
</dbReference>
<gene>
    <name evidence="10" type="ORF">C7Y72_04735</name>
</gene>